<dbReference type="InParanoid" id="A9USP2"/>
<name>A9USP2_MONBE</name>
<dbReference type="PROSITE" id="PS50178">
    <property type="entry name" value="ZF_FYVE"/>
    <property type="match status" value="1"/>
</dbReference>
<dbReference type="CDD" id="cd01218">
    <property type="entry name" value="PH_Phafin2-like"/>
    <property type="match status" value="1"/>
</dbReference>
<organism evidence="7 8">
    <name type="scientific">Monosiga brevicollis</name>
    <name type="common">Choanoflagellate</name>
    <dbReference type="NCBI Taxonomy" id="81824"/>
    <lineage>
        <taxon>Eukaryota</taxon>
        <taxon>Choanoflagellata</taxon>
        <taxon>Craspedida</taxon>
        <taxon>Salpingoecidae</taxon>
        <taxon>Monosiga</taxon>
    </lineage>
</organism>
<dbReference type="AlphaFoldDB" id="A9USP2"/>
<dbReference type="GO" id="GO:0005769">
    <property type="term" value="C:early endosome"/>
    <property type="evidence" value="ECO:0000318"/>
    <property type="project" value="GO_Central"/>
</dbReference>
<dbReference type="FunCoup" id="A9USP2">
    <property type="interactions" value="377"/>
</dbReference>
<dbReference type="InterPro" id="IPR001849">
    <property type="entry name" value="PH_domain"/>
</dbReference>
<keyword evidence="8" id="KW-1185">Reference proteome</keyword>
<dbReference type="STRING" id="81824.A9USP2"/>
<gene>
    <name evidence="7" type="ORF">MONBRDRAFT_14650</name>
</gene>
<keyword evidence="3" id="KW-0862">Zinc</keyword>
<evidence type="ECO:0000313" key="8">
    <source>
        <dbReference type="Proteomes" id="UP000001357"/>
    </source>
</evidence>
<evidence type="ECO:0008006" key="9">
    <source>
        <dbReference type="Google" id="ProtNLM"/>
    </source>
</evidence>
<dbReference type="PANTHER" id="PTHR46280:SF3">
    <property type="entry name" value="PLECKSTRIN HOMOLOGY DOMAIN-CONTAINING FAMILY F MEMBER 1 HOMOLOG"/>
    <property type="match status" value="1"/>
</dbReference>
<dbReference type="InterPro" id="IPR000306">
    <property type="entry name" value="Znf_FYVE"/>
</dbReference>
<proteinExistence type="predicted"/>
<dbReference type="SMART" id="SM00064">
    <property type="entry name" value="FYVE"/>
    <property type="match status" value="1"/>
</dbReference>
<dbReference type="EMBL" id="CH991544">
    <property type="protein sequence ID" value="EDQ92137.1"/>
    <property type="molecule type" value="Genomic_DNA"/>
</dbReference>
<dbReference type="eggNOG" id="KOG1729">
    <property type="taxonomic scope" value="Eukaryota"/>
</dbReference>
<dbReference type="RefSeq" id="XP_001743423.1">
    <property type="nucleotide sequence ID" value="XM_001743371.1"/>
</dbReference>
<dbReference type="GO" id="GO:0007032">
    <property type="term" value="P:endosome organization"/>
    <property type="evidence" value="ECO:0000318"/>
    <property type="project" value="GO_Central"/>
</dbReference>
<evidence type="ECO:0000256" key="2">
    <source>
        <dbReference type="ARBA" id="ARBA00022771"/>
    </source>
</evidence>
<feature type="domain" description="PH" evidence="5">
    <location>
        <begin position="31"/>
        <end position="127"/>
    </location>
</feature>
<dbReference type="InterPro" id="IPR011993">
    <property type="entry name" value="PH-like_dom_sf"/>
</dbReference>
<dbReference type="InterPro" id="IPR017455">
    <property type="entry name" value="Znf_FYVE-rel"/>
</dbReference>
<dbReference type="SUPFAM" id="SSF50729">
    <property type="entry name" value="PH domain-like"/>
    <property type="match status" value="1"/>
</dbReference>
<evidence type="ECO:0000313" key="7">
    <source>
        <dbReference type="EMBL" id="EDQ92137.1"/>
    </source>
</evidence>
<sequence>LVTSQANSLRIIKVEKCFGANGKPLRKPGRVLKGEGVLNKVCRKVVKPRIFFLFNDILVYGSIAQEQQRYTKQTILNLEGMQFRSLDDTPKLKHAWVISTPSKSFTVCAASPREKAQWLDHLTKAANTTAATSGDDQRFEGHAPNWVPDTEADVCMHCMKTTFNAFKRRHHCRSCGNVVCGPCSTKKLVIASQGSKPARVCDACFDK</sequence>
<dbReference type="SMART" id="SM00233">
    <property type="entry name" value="PH"/>
    <property type="match status" value="1"/>
</dbReference>
<reference evidence="7 8" key="1">
    <citation type="journal article" date="2008" name="Nature">
        <title>The genome of the choanoflagellate Monosiga brevicollis and the origin of metazoans.</title>
        <authorList>
            <consortium name="JGI Sequencing"/>
            <person name="King N."/>
            <person name="Westbrook M.J."/>
            <person name="Young S.L."/>
            <person name="Kuo A."/>
            <person name="Abedin M."/>
            <person name="Chapman J."/>
            <person name="Fairclough S."/>
            <person name="Hellsten U."/>
            <person name="Isogai Y."/>
            <person name="Letunic I."/>
            <person name="Marr M."/>
            <person name="Pincus D."/>
            <person name="Putnam N."/>
            <person name="Rokas A."/>
            <person name="Wright K.J."/>
            <person name="Zuzow R."/>
            <person name="Dirks W."/>
            <person name="Good M."/>
            <person name="Goodstein D."/>
            <person name="Lemons D."/>
            <person name="Li W."/>
            <person name="Lyons J.B."/>
            <person name="Morris A."/>
            <person name="Nichols S."/>
            <person name="Richter D.J."/>
            <person name="Salamov A."/>
            <person name="Bork P."/>
            <person name="Lim W.A."/>
            <person name="Manning G."/>
            <person name="Miller W.T."/>
            <person name="McGinnis W."/>
            <person name="Shapiro H."/>
            <person name="Tjian R."/>
            <person name="Grigoriev I.V."/>
            <person name="Rokhsar D."/>
        </authorList>
    </citation>
    <scope>NUCLEOTIDE SEQUENCE [LARGE SCALE GENOMIC DNA]</scope>
    <source>
        <strain evidence="8">MX1 / ATCC 50154</strain>
    </source>
</reference>
<dbReference type="Gene3D" id="2.30.29.30">
    <property type="entry name" value="Pleckstrin-homology domain (PH domain)/Phosphotyrosine-binding domain (PTB)"/>
    <property type="match status" value="1"/>
</dbReference>
<dbReference type="PROSITE" id="PS50003">
    <property type="entry name" value="PH_DOMAIN"/>
    <property type="match status" value="1"/>
</dbReference>
<dbReference type="KEGG" id="mbr:MONBRDRAFT_14650"/>
<dbReference type="Proteomes" id="UP000001357">
    <property type="component" value="Unassembled WGS sequence"/>
</dbReference>
<protein>
    <recommendedName>
        <fullName evidence="9">FYVE-type domain-containing protein</fullName>
    </recommendedName>
</protein>
<dbReference type="GeneID" id="5888582"/>
<feature type="domain" description="FYVE-type" evidence="6">
    <location>
        <begin position="149"/>
        <end position="207"/>
    </location>
</feature>
<evidence type="ECO:0000256" key="4">
    <source>
        <dbReference type="PROSITE-ProRule" id="PRU00091"/>
    </source>
</evidence>
<dbReference type="GO" id="GO:0008270">
    <property type="term" value="F:zinc ion binding"/>
    <property type="evidence" value="ECO:0007669"/>
    <property type="project" value="UniProtKB-KW"/>
</dbReference>
<dbReference type="SUPFAM" id="SSF57903">
    <property type="entry name" value="FYVE/PHD zinc finger"/>
    <property type="match status" value="1"/>
</dbReference>
<evidence type="ECO:0000259" key="6">
    <source>
        <dbReference type="PROSITE" id="PS50178"/>
    </source>
</evidence>
<keyword evidence="2 4" id="KW-0863">Zinc-finger</keyword>
<evidence type="ECO:0000256" key="1">
    <source>
        <dbReference type="ARBA" id="ARBA00022723"/>
    </source>
</evidence>
<dbReference type="GO" id="GO:0035091">
    <property type="term" value="F:phosphatidylinositol binding"/>
    <property type="evidence" value="ECO:0000318"/>
    <property type="project" value="GO_Central"/>
</dbReference>
<dbReference type="Gene3D" id="3.30.40.10">
    <property type="entry name" value="Zinc/RING finger domain, C3HC4 (zinc finger)"/>
    <property type="match status" value="1"/>
</dbReference>
<dbReference type="InterPro" id="IPR051765">
    <property type="entry name" value="PH_domain-containing_F"/>
</dbReference>
<dbReference type="OMA" id="PVRVCEH"/>
<dbReference type="InterPro" id="IPR011011">
    <property type="entry name" value="Znf_FYVE_PHD"/>
</dbReference>
<keyword evidence="1" id="KW-0479">Metal-binding</keyword>
<accession>A9USP2</accession>
<dbReference type="PANTHER" id="PTHR46280">
    <property type="entry name" value="PLECKSTRIN HOMOLOGY DOMAIN-CONTAINING FAMILY F MEMBER 2-RELATED"/>
    <property type="match status" value="1"/>
</dbReference>
<dbReference type="GO" id="GO:0008333">
    <property type="term" value="P:endosome to lysosome transport"/>
    <property type="evidence" value="ECO:0000318"/>
    <property type="project" value="GO_Central"/>
</dbReference>
<evidence type="ECO:0000256" key="3">
    <source>
        <dbReference type="ARBA" id="ARBA00022833"/>
    </source>
</evidence>
<evidence type="ECO:0000259" key="5">
    <source>
        <dbReference type="PROSITE" id="PS50003"/>
    </source>
</evidence>
<dbReference type="InterPro" id="IPR037871">
    <property type="entry name" value="PH_Phafin"/>
</dbReference>
<dbReference type="Pfam" id="PF01363">
    <property type="entry name" value="FYVE"/>
    <property type="match status" value="1"/>
</dbReference>
<dbReference type="InterPro" id="IPR013083">
    <property type="entry name" value="Znf_RING/FYVE/PHD"/>
</dbReference>
<dbReference type="Pfam" id="PF00169">
    <property type="entry name" value="PH"/>
    <property type="match status" value="1"/>
</dbReference>
<feature type="non-terminal residue" evidence="7">
    <location>
        <position position="1"/>
    </location>
</feature>